<comment type="caution">
    <text evidence="7">The sequence shown here is derived from an EMBL/GenBank/DDBJ whole genome shotgun (WGS) entry which is preliminary data.</text>
</comment>
<evidence type="ECO:0000256" key="3">
    <source>
        <dbReference type="ARBA" id="ARBA00022989"/>
    </source>
</evidence>
<dbReference type="OrthoDB" id="6511460at2759"/>
<dbReference type="PROSITE" id="PS50262">
    <property type="entry name" value="G_PROTEIN_RECEP_F1_2"/>
    <property type="match status" value="1"/>
</dbReference>
<dbReference type="Gene3D" id="1.20.1070.10">
    <property type="entry name" value="Rhodopsin 7-helix transmembrane proteins"/>
    <property type="match status" value="1"/>
</dbReference>
<evidence type="ECO:0000313" key="8">
    <source>
        <dbReference type="Proteomes" id="UP000288716"/>
    </source>
</evidence>
<keyword evidence="4 5" id="KW-0472">Membrane</keyword>
<reference evidence="7 8" key="1">
    <citation type="journal article" date="2018" name="Gigascience">
        <title>Genomes of trombidid mites reveal novel predicted allergens and laterally-transferred genes associated with secondary metabolism.</title>
        <authorList>
            <person name="Dong X."/>
            <person name="Chaisiri K."/>
            <person name="Xia D."/>
            <person name="Armstrong S.D."/>
            <person name="Fang Y."/>
            <person name="Donnelly M.J."/>
            <person name="Kadowaki T."/>
            <person name="McGarry J.W."/>
            <person name="Darby A.C."/>
            <person name="Makepeace B.L."/>
        </authorList>
    </citation>
    <scope>NUCLEOTIDE SEQUENCE [LARGE SCALE GENOMIC DNA]</scope>
    <source>
        <strain evidence="7">UoL-UT</strain>
    </source>
</reference>
<dbReference type="VEuPathDB" id="VectorBase:LDEU013779"/>
<dbReference type="EMBL" id="NCKV01042744">
    <property type="protein sequence ID" value="RWS18261.1"/>
    <property type="molecule type" value="Genomic_DNA"/>
</dbReference>
<sequence length="111" mass="12875">LYELLFEVKSKFITNEIENFKLKNRNNNDVKKLLLYTPFMPCEDLFDWWSLRCGVWLVFNLLLMGNGCFVIVLLFGRSKLDVPRFLVCNLAIADLFMGIFLAMLAIVDAST</sequence>
<dbReference type="GO" id="GO:0008528">
    <property type="term" value="F:G protein-coupled peptide receptor activity"/>
    <property type="evidence" value="ECO:0007669"/>
    <property type="project" value="TreeGrafter"/>
</dbReference>
<dbReference type="PANTHER" id="PTHR24372:SF82">
    <property type="entry name" value="RICKETS"/>
    <property type="match status" value="1"/>
</dbReference>
<dbReference type="SUPFAM" id="SSF81321">
    <property type="entry name" value="Family A G protein-coupled receptor-like"/>
    <property type="match status" value="1"/>
</dbReference>
<dbReference type="STRING" id="299467.A0A443RSF7"/>
<keyword evidence="7" id="KW-0675">Receptor</keyword>
<evidence type="ECO:0000256" key="5">
    <source>
        <dbReference type="SAM" id="Phobius"/>
    </source>
</evidence>
<evidence type="ECO:0000313" key="7">
    <source>
        <dbReference type="EMBL" id="RWS18261.1"/>
    </source>
</evidence>
<keyword evidence="2 5" id="KW-0812">Transmembrane</keyword>
<dbReference type="GO" id="GO:0007189">
    <property type="term" value="P:adenylate cyclase-activating G protein-coupled receptor signaling pathway"/>
    <property type="evidence" value="ECO:0007669"/>
    <property type="project" value="TreeGrafter"/>
</dbReference>
<name>A0A443RSF7_9ACAR</name>
<feature type="non-terminal residue" evidence="7">
    <location>
        <position position="111"/>
    </location>
</feature>
<evidence type="ECO:0000259" key="6">
    <source>
        <dbReference type="PROSITE" id="PS50262"/>
    </source>
</evidence>
<proteinExistence type="predicted"/>
<feature type="transmembrane region" description="Helical" evidence="5">
    <location>
        <begin position="54"/>
        <end position="75"/>
    </location>
</feature>
<feature type="non-terminal residue" evidence="7">
    <location>
        <position position="1"/>
    </location>
</feature>
<organism evidence="7 8">
    <name type="scientific">Leptotrombidium deliense</name>
    <dbReference type="NCBI Taxonomy" id="299467"/>
    <lineage>
        <taxon>Eukaryota</taxon>
        <taxon>Metazoa</taxon>
        <taxon>Ecdysozoa</taxon>
        <taxon>Arthropoda</taxon>
        <taxon>Chelicerata</taxon>
        <taxon>Arachnida</taxon>
        <taxon>Acari</taxon>
        <taxon>Acariformes</taxon>
        <taxon>Trombidiformes</taxon>
        <taxon>Prostigmata</taxon>
        <taxon>Anystina</taxon>
        <taxon>Parasitengona</taxon>
        <taxon>Trombiculoidea</taxon>
        <taxon>Trombiculidae</taxon>
        <taxon>Leptotrombidium</taxon>
    </lineage>
</organism>
<protein>
    <submittedName>
        <fullName evidence="7">Leucine-rich repeat-containing G-protein coupled receptor 5-like protein</fullName>
    </submittedName>
</protein>
<gene>
    <name evidence="7" type="ORF">B4U80_11641</name>
</gene>
<dbReference type="AlphaFoldDB" id="A0A443RSF7"/>
<feature type="domain" description="G-protein coupled receptors family 1 profile" evidence="6">
    <location>
        <begin position="65"/>
        <end position="111"/>
    </location>
</feature>
<dbReference type="GO" id="GO:0005886">
    <property type="term" value="C:plasma membrane"/>
    <property type="evidence" value="ECO:0007669"/>
    <property type="project" value="TreeGrafter"/>
</dbReference>
<dbReference type="PANTHER" id="PTHR24372">
    <property type="entry name" value="GLYCOPROTEIN HORMONE RECEPTOR"/>
    <property type="match status" value="1"/>
</dbReference>
<comment type="subcellular location">
    <subcellularLocation>
        <location evidence="1">Membrane</location>
    </subcellularLocation>
</comment>
<keyword evidence="8" id="KW-1185">Reference proteome</keyword>
<feature type="transmembrane region" description="Helical" evidence="5">
    <location>
        <begin position="87"/>
        <end position="107"/>
    </location>
</feature>
<dbReference type="InterPro" id="IPR017452">
    <property type="entry name" value="GPCR_Rhodpsn_7TM"/>
</dbReference>
<dbReference type="Proteomes" id="UP000288716">
    <property type="component" value="Unassembled WGS sequence"/>
</dbReference>
<keyword evidence="3 5" id="KW-1133">Transmembrane helix</keyword>
<accession>A0A443RSF7</accession>
<evidence type="ECO:0000256" key="4">
    <source>
        <dbReference type="ARBA" id="ARBA00023136"/>
    </source>
</evidence>
<dbReference type="GO" id="GO:0009755">
    <property type="term" value="P:hormone-mediated signaling pathway"/>
    <property type="evidence" value="ECO:0007669"/>
    <property type="project" value="TreeGrafter"/>
</dbReference>
<evidence type="ECO:0000256" key="2">
    <source>
        <dbReference type="ARBA" id="ARBA00022692"/>
    </source>
</evidence>
<evidence type="ECO:0000256" key="1">
    <source>
        <dbReference type="ARBA" id="ARBA00004370"/>
    </source>
</evidence>